<dbReference type="Proteomes" id="UP000256328">
    <property type="component" value="Unassembled WGS sequence"/>
</dbReference>
<feature type="compositionally biased region" description="Polar residues" evidence="1">
    <location>
        <begin position="140"/>
        <end position="151"/>
    </location>
</feature>
<evidence type="ECO:0000256" key="1">
    <source>
        <dbReference type="SAM" id="MobiDB-lite"/>
    </source>
</evidence>
<protein>
    <submittedName>
        <fullName evidence="2">Uncharacterized protein</fullName>
    </submittedName>
</protein>
<gene>
    <name evidence="2" type="ORF">BP5796_11583</name>
</gene>
<dbReference type="EMBL" id="PDLN01000019">
    <property type="protein sequence ID" value="RDW59977.1"/>
    <property type="molecule type" value="Genomic_DNA"/>
</dbReference>
<dbReference type="AlphaFoldDB" id="A0A3D8QE21"/>
<comment type="caution">
    <text evidence="2">The sequence shown here is derived from an EMBL/GenBank/DDBJ whole genome shotgun (WGS) entry which is preliminary data.</text>
</comment>
<proteinExistence type="predicted"/>
<organism evidence="2 3">
    <name type="scientific">Coleophoma crateriformis</name>
    <dbReference type="NCBI Taxonomy" id="565419"/>
    <lineage>
        <taxon>Eukaryota</taxon>
        <taxon>Fungi</taxon>
        <taxon>Dikarya</taxon>
        <taxon>Ascomycota</taxon>
        <taxon>Pezizomycotina</taxon>
        <taxon>Leotiomycetes</taxon>
        <taxon>Helotiales</taxon>
        <taxon>Dermateaceae</taxon>
        <taxon>Coleophoma</taxon>
    </lineage>
</organism>
<evidence type="ECO:0000313" key="2">
    <source>
        <dbReference type="EMBL" id="RDW59977.1"/>
    </source>
</evidence>
<accession>A0A3D8QE21</accession>
<name>A0A3D8QE21_9HELO</name>
<feature type="compositionally biased region" description="Basic and acidic residues" evidence="1">
    <location>
        <begin position="40"/>
        <end position="49"/>
    </location>
</feature>
<keyword evidence="3" id="KW-1185">Reference proteome</keyword>
<feature type="compositionally biased region" description="Gly residues" evidence="1">
    <location>
        <begin position="21"/>
        <end position="38"/>
    </location>
</feature>
<evidence type="ECO:0000313" key="3">
    <source>
        <dbReference type="Proteomes" id="UP000256328"/>
    </source>
</evidence>
<feature type="region of interest" description="Disordered" evidence="1">
    <location>
        <begin position="122"/>
        <end position="156"/>
    </location>
</feature>
<sequence length="269" mass="27567">MQVRTAGAGAGARCRSVQVGAGAGGAGAGPGAGAGAGADAGRDDARTTDLRTLQAERDEMSGALARRVKKGQRGASCRSVARLPHLAPGGTAPALAQPIFRARRLPLGGHVQGAVRCLPLTNEAEQPTRAGQERREDNIGSVSGIPSSQGQARPGRVEQWRGTLLASARAISSGKGSTALVRLWRDLTSDRGTGECHWSPRLHWSEDEAARSTTTMRCTVRPSCPARHARGGRGAIALAARPKGFEGKAAAAAAAKSLESLALAIALPA</sequence>
<feature type="region of interest" description="Disordered" evidence="1">
    <location>
        <begin position="20"/>
        <end position="49"/>
    </location>
</feature>
<reference evidence="2 3" key="1">
    <citation type="journal article" date="2018" name="IMA Fungus">
        <title>IMA Genome-F 9: Draft genome sequence of Annulohypoxylon stygium, Aspergillus mulundensis, Berkeleyomyces basicola (syn. Thielaviopsis basicola), Ceratocystis smalleyi, two Cercospora beticola strains, Coleophoma cylindrospora, Fusarium fracticaudum, Phialophora cf. hyalina, and Morchella septimelata.</title>
        <authorList>
            <person name="Wingfield B.D."/>
            <person name="Bills G.F."/>
            <person name="Dong Y."/>
            <person name="Huang W."/>
            <person name="Nel W.J."/>
            <person name="Swalarsk-Parry B.S."/>
            <person name="Vaghefi N."/>
            <person name="Wilken P.M."/>
            <person name="An Z."/>
            <person name="de Beer Z.W."/>
            <person name="De Vos L."/>
            <person name="Chen L."/>
            <person name="Duong T.A."/>
            <person name="Gao Y."/>
            <person name="Hammerbacher A."/>
            <person name="Kikkert J.R."/>
            <person name="Li Y."/>
            <person name="Li H."/>
            <person name="Li K."/>
            <person name="Li Q."/>
            <person name="Liu X."/>
            <person name="Ma X."/>
            <person name="Naidoo K."/>
            <person name="Pethybridge S.J."/>
            <person name="Sun J."/>
            <person name="Steenkamp E.T."/>
            <person name="van der Nest M.A."/>
            <person name="van Wyk S."/>
            <person name="Wingfield M.J."/>
            <person name="Xiong C."/>
            <person name="Yue Q."/>
            <person name="Zhang X."/>
        </authorList>
    </citation>
    <scope>NUCLEOTIDE SEQUENCE [LARGE SCALE GENOMIC DNA]</scope>
    <source>
        <strain evidence="2 3">BP5796</strain>
    </source>
</reference>